<proteinExistence type="inferred from homology"/>
<gene>
    <name evidence="7" type="ORF">SCODWIG_02741</name>
</gene>
<name>A0A376BA28_9ASCO</name>
<keyword evidence="6" id="KW-0460">Magnesium</keyword>
<evidence type="ECO:0000256" key="3">
    <source>
        <dbReference type="ARBA" id="ARBA00022723"/>
    </source>
</evidence>
<evidence type="ECO:0000256" key="4">
    <source>
        <dbReference type="ARBA" id="ARBA00022741"/>
    </source>
</evidence>
<evidence type="ECO:0000313" key="7">
    <source>
        <dbReference type="EMBL" id="SSD60980.1"/>
    </source>
</evidence>
<dbReference type="PANTHER" id="PTHR11136">
    <property type="entry name" value="FOLYLPOLYGLUTAMATE SYNTHASE-RELATED"/>
    <property type="match status" value="1"/>
</dbReference>
<evidence type="ECO:0000256" key="5">
    <source>
        <dbReference type="ARBA" id="ARBA00022840"/>
    </source>
</evidence>
<keyword evidence="2" id="KW-0436">Ligase</keyword>
<organism evidence="7 8">
    <name type="scientific">Saccharomycodes ludwigii</name>
    <dbReference type="NCBI Taxonomy" id="36035"/>
    <lineage>
        <taxon>Eukaryota</taxon>
        <taxon>Fungi</taxon>
        <taxon>Dikarya</taxon>
        <taxon>Ascomycota</taxon>
        <taxon>Saccharomycotina</taxon>
        <taxon>Saccharomycetes</taxon>
        <taxon>Saccharomycodales</taxon>
        <taxon>Saccharomycodaceae</taxon>
        <taxon>Saccharomycodes</taxon>
    </lineage>
</organism>
<dbReference type="InterPro" id="IPR036565">
    <property type="entry name" value="Mur-like_cat_sf"/>
</dbReference>
<dbReference type="Proteomes" id="UP000262825">
    <property type="component" value="Unassembled WGS sequence"/>
</dbReference>
<keyword evidence="3" id="KW-0479">Metal-binding</keyword>
<sequence>MSIKLGLSRISQLLKISNVNTNKLKVIHVGGTNGKGSTCSYLTTMLIQAIKNYNSKNNMRDNNNGKIGKFTSPHLIHPSDCISINNKTIPMSHYQTYYKECATLNTNYGIKASNFEILTCIALKYFQDNKVDYCVIEVGVGGATDATNVIESKLCCIITKLSLDHQKLLGNTLVDIAKEKSGIIKKGVKHVIIDGTNDKEILQVFIDKCGKVGSSWELTDISKTIQFQEFTNRVLGYQRYNLLNALYAMRYLSSIDHANLLISDDDIFKCINETKWYGRLQKLSLKYDHKSNPIDVLIDGAHNKDGAKQLGEYLTQHVRPTLDSNKNGLIFVIAMTVGKDVDGLLRGLSISCNDKVIVTQFNAVQDMPWITSMDPDTLAQHILKKGFTNQVIVEPDLTQIFKNSVFSDGQISIKNNYDTHTNIVICGSLYLAGQILEQHLKNTR</sequence>
<dbReference type="GO" id="GO:0004326">
    <property type="term" value="F:tetrahydrofolylpolyglutamate synthase activity"/>
    <property type="evidence" value="ECO:0007669"/>
    <property type="project" value="InterPro"/>
</dbReference>
<protein>
    <submittedName>
        <fullName evidence="7">Related to Folylpolyglutamate synthase</fullName>
    </submittedName>
</protein>
<keyword evidence="8" id="KW-1185">Reference proteome</keyword>
<dbReference type="VEuPathDB" id="FungiDB:SCODWIG_02741"/>
<dbReference type="Gene3D" id="3.40.1190.10">
    <property type="entry name" value="Mur-like, catalytic domain"/>
    <property type="match status" value="1"/>
</dbReference>
<dbReference type="PROSITE" id="PS01012">
    <property type="entry name" value="FOLYLPOLYGLU_SYNT_2"/>
    <property type="match status" value="1"/>
</dbReference>
<dbReference type="InterPro" id="IPR001645">
    <property type="entry name" value="Folylpolyglutamate_synth"/>
</dbReference>
<dbReference type="PANTHER" id="PTHR11136:SF0">
    <property type="entry name" value="DIHYDROFOLATE SYNTHETASE-RELATED"/>
    <property type="match status" value="1"/>
</dbReference>
<dbReference type="AlphaFoldDB" id="A0A376BA28"/>
<dbReference type="PROSITE" id="PS01011">
    <property type="entry name" value="FOLYLPOLYGLU_SYNT_1"/>
    <property type="match status" value="1"/>
</dbReference>
<dbReference type="SUPFAM" id="SSF53623">
    <property type="entry name" value="MurD-like peptide ligases, catalytic domain"/>
    <property type="match status" value="1"/>
</dbReference>
<accession>A0A376BA28</accession>
<dbReference type="UniPathway" id="UPA00850"/>
<dbReference type="EMBL" id="UFAJ01000522">
    <property type="protein sequence ID" value="SSD60980.1"/>
    <property type="molecule type" value="Genomic_DNA"/>
</dbReference>
<reference evidence="8" key="1">
    <citation type="submission" date="2018-06" db="EMBL/GenBank/DDBJ databases">
        <authorList>
            <person name="Guldener U."/>
        </authorList>
    </citation>
    <scope>NUCLEOTIDE SEQUENCE [LARGE SCALE GENOMIC DNA]</scope>
    <source>
        <strain evidence="8">UTAD17</strain>
    </source>
</reference>
<dbReference type="InterPro" id="IPR036615">
    <property type="entry name" value="Mur_ligase_C_dom_sf"/>
</dbReference>
<dbReference type="GO" id="GO:0005524">
    <property type="term" value="F:ATP binding"/>
    <property type="evidence" value="ECO:0007669"/>
    <property type="project" value="UniProtKB-KW"/>
</dbReference>
<dbReference type="NCBIfam" id="TIGR01499">
    <property type="entry name" value="folC"/>
    <property type="match status" value="1"/>
</dbReference>
<dbReference type="GO" id="GO:0046872">
    <property type="term" value="F:metal ion binding"/>
    <property type="evidence" value="ECO:0007669"/>
    <property type="project" value="UniProtKB-KW"/>
</dbReference>
<comment type="similarity">
    <text evidence="1">Belongs to the folylpolyglutamate synthase family.</text>
</comment>
<dbReference type="InterPro" id="IPR018109">
    <property type="entry name" value="Folylpolyglutamate_synth_CS"/>
</dbReference>
<evidence type="ECO:0000256" key="1">
    <source>
        <dbReference type="ARBA" id="ARBA00008276"/>
    </source>
</evidence>
<dbReference type="GO" id="GO:0008841">
    <property type="term" value="F:dihydrofolate synthase activity"/>
    <property type="evidence" value="ECO:0007669"/>
    <property type="project" value="TreeGrafter"/>
</dbReference>
<evidence type="ECO:0000256" key="2">
    <source>
        <dbReference type="ARBA" id="ARBA00022598"/>
    </source>
</evidence>
<dbReference type="GO" id="GO:0005739">
    <property type="term" value="C:mitochondrion"/>
    <property type="evidence" value="ECO:0007669"/>
    <property type="project" value="TreeGrafter"/>
</dbReference>
<keyword evidence="4" id="KW-0547">Nucleotide-binding</keyword>
<dbReference type="GO" id="GO:0005829">
    <property type="term" value="C:cytosol"/>
    <property type="evidence" value="ECO:0007669"/>
    <property type="project" value="TreeGrafter"/>
</dbReference>
<keyword evidence="5" id="KW-0067">ATP-binding</keyword>
<evidence type="ECO:0000313" key="8">
    <source>
        <dbReference type="Proteomes" id="UP000262825"/>
    </source>
</evidence>
<dbReference type="Gene3D" id="3.90.190.20">
    <property type="entry name" value="Mur ligase, C-terminal domain"/>
    <property type="match status" value="1"/>
</dbReference>
<dbReference type="SUPFAM" id="SSF53244">
    <property type="entry name" value="MurD-like peptide ligases, peptide-binding domain"/>
    <property type="match status" value="1"/>
</dbReference>
<evidence type="ECO:0000256" key="6">
    <source>
        <dbReference type="ARBA" id="ARBA00022842"/>
    </source>
</evidence>